<name>A0A0R3MRV4_9BRAD</name>
<evidence type="ECO:0000313" key="3">
    <source>
        <dbReference type="Proteomes" id="UP000052023"/>
    </source>
</evidence>
<feature type="compositionally biased region" description="Basic and acidic residues" evidence="1">
    <location>
        <begin position="68"/>
        <end position="77"/>
    </location>
</feature>
<comment type="caution">
    <text evidence="2">The sequence shown here is derived from an EMBL/GenBank/DDBJ whole genome shotgun (WGS) entry which is preliminary data.</text>
</comment>
<organism evidence="2 3">
    <name type="scientific">Bradyrhizobium retamae</name>
    <dbReference type="NCBI Taxonomy" id="1300035"/>
    <lineage>
        <taxon>Bacteria</taxon>
        <taxon>Pseudomonadati</taxon>
        <taxon>Pseudomonadota</taxon>
        <taxon>Alphaproteobacteria</taxon>
        <taxon>Hyphomicrobiales</taxon>
        <taxon>Nitrobacteraceae</taxon>
        <taxon>Bradyrhizobium</taxon>
    </lineage>
</organism>
<evidence type="ECO:0000256" key="1">
    <source>
        <dbReference type="SAM" id="MobiDB-lite"/>
    </source>
</evidence>
<protein>
    <submittedName>
        <fullName evidence="2">Uncharacterized protein</fullName>
    </submittedName>
</protein>
<evidence type="ECO:0000313" key="2">
    <source>
        <dbReference type="EMBL" id="KRR22460.1"/>
    </source>
</evidence>
<dbReference type="Proteomes" id="UP000052023">
    <property type="component" value="Unassembled WGS sequence"/>
</dbReference>
<accession>A0A0R3MRV4</accession>
<proteinExistence type="predicted"/>
<gene>
    <name evidence="2" type="ORF">CQ13_28935</name>
</gene>
<sequence length="77" mass="8706">MDDEFCRERARTVRALAEQADPLVKRRLLQLASHYERRITRPSDIRGSQAAAVSRPLEGACGQEVEQSTERADPDPQ</sequence>
<dbReference type="EMBL" id="LLYA01000164">
    <property type="protein sequence ID" value="KRR22460.1"/>
    <property type="molecule type" value="Genomic_DNA"/>
</dbReference>
<dbReference type="AlphaFoldDB" id="A0A0R3MRV4"/>
<keyword evidence="3" id="KW-1185">Reference proteome</keyword>
<reference evidence="2 3" key="1">
    <citation type="submission" date="2014-03" db="EMBL/GenBank/DDBJ databases">
        <title>Bradyrhizobium valentinum sp. nov., isolated from effective nodules of Lupinus mariae-josephae, a lupine endemic of basic-lime soils in Eastern Spain.</title>
        <authorList>
            <person name="Duran D."/>
            <person name="Rey L."/>
            <person name="Navarro A."/>
            <person name="Busquets A."/>
            <person name="Imperial J."/>
            <person name="Ruiz-Argueso T."/>
        </authorList>
    </citation>
    <scope>NUCLEOTIDE SEQUENCE [LARGE SCALE GENOMIC DNA]</scope>
    <source>
        <strain evidence="2 3">Ro19</strain>
    </source>
</reference>
<feature type="region of interest" description="Disordered" evidence="1">
    <location>
        <begin position="40"/>
        <end position="77"/>
    </location>
</feature>